<evidence type="ECO:0000256" key="2">
    <source>
        <dbReference type="ARBA" id="ARBA00022737"/>
    </source>
</evidence>
<feature type="domain" description="ABC transporter" evidence="5">
    <location>
        <begin position="261"/>
        <end position="498"/>
    </location>
</feature>
<protein>
    <submittedName>
        <fullName evidence="6">Galactose/methyl galactoside import ATP-binding protein MglA</fullName>
        <ecNumber evidence="6">3.6.3.17</ecNumber>
    </submittedName>
</protein>
<evidence type="ECO:0000256" key="4">
    <source>
        <dbReference type="ARBA" id="ARBA00022840"/>
    </source>
</evidence>
<evidence type="ECO:0000256" key="3">
    <source>
        <dbReference type="ARBA" id="ARBA00022741"/>
    </source>
</evidence>
<sequence>MKKEVLRLQDVTYKKENTIIFRNMTFSVMEGEIMGITPLNSYGMDELLDVIVNNLPLYYGYVYYQERCVNSWKEEKHIRNRICLIDSETSLVNGLNVITNIFTLRAGFGKEILNETMLARQLAPFLEEIHISIDPFLPVEKLSAYNRVIVELLRAVVAGYHLIIFREISTVISEAELEKLFEIMRYYTGKGFTFLYVSYHFEEVQQGCSRAILMSEGSINLILDQQQIQKGISKNLYIDFYNHVRQRMRHRARGLDNCSDGRRKEVLYVKDITRKQLRHFQFSVYEGECLVIQSLDTKMYRELRGILEEENGLRDAEMFVDGRRICDYRSRSMAFLKEESSHSMLFEDLTVCDNLCLGLDGKIPSVWMKKKIQKSVREEYYRLFGEDIFDCYVNELTDEQKTRVVYMRILLQKPRVVFMVQPFKHGGTPHRLQVWELQTMLLAKGISIVILAMNMSDSLTIADRVIRISRTEDQIITKEFGYKQFSELPTSLPWVGFFDEIESKKEKIEWM</sequence>
<gene>
    <name evidence="6" type="primary">mglA_3</name>
    <name evidence="6" type="ORF">BGLFYP119_01960</name>
</gene>
<accession>A0A6N2U720</accession>
<evidence type="ECO:0000259" key="5">
    <source>
        <dbReference type="PROSITE" id="PS50893"/>
    </source>
</evidence>
<dbReference type="RefSeq" id="WP_156354409.1">
    <property type="nucleotide sequence ID" value="NZ_CACRST010000018.1"/>
</dbReference>
<dbReference type="InterPro" id="IPR050107">
    <property type="entry name" value="ABC_carbohydrate_import_ATPase"/>
</dbReference>
<dbReference type="InterPro" id="IPR003439">
    <property type="entry name" value="ABC_transporter-like_ATP-bd"/>
</dbReference>
<keyword evidence="6" id="KW-0378">Hydrolase</keyword>
<dbReference type="PANTHER" id="PTHR43790:SF9">
    <property type="entry name" value="GALACTOFURANOSE TRANSPORTER ATP-BINDING PROTEIN YTFR"/>
    <property type="match status" value="1"/>
</dbReference>
<dbReference type="GO" id="GO:0005524">
    <property type="term" value="F:ATP binding"/>
    <property type="evidence" value="ECO:0007669"/>
    <property type="project" value="UniProtKB-KW"/>
</dbReference>
<name>A0A6N2U720_9FIRM</name>
<dbReference type="AlphaFoldDB" id="A0A6N2U720"/>
<keyword evidence="3" id="KW-0547">Nucleotide-binding</keyword>
<keyword evidence="1" id="KW-0813">Transport</keyword>
<feature type="domain" description="ABC transporter" evidence="5">
    <location>
        <begin position="6"/>
        <end position="241"/>
    </location>
</feature>
<dbReference type="EC" id="3.6.3.17" evidence="6"/>
<dbReference type="Gene3D" id="3.40.50.300">
    <property type="entry name" value="P-loop containing nucleotide triphosphate hydrolases"/>
    <property type="match status" value="2"/>
</dbReference>
<keyword evidence="4 6" id="KW-0067">ATP-binding</keyword>
<dbReference type="EMBL" id="CACRST010000018">
    <property type="protein sequence ID" value="VYT13875.1"/>
    <property type="molecule type" value="Genomic_DNA"/>
</dbReference>
<proteinExistence type="predicted"/>
<reference evidence="6" key="1">
    <citation type="submission" date="2019-11" db="EMBL/GenBank/DDBJ databases">
        <authorList>
            <person name="Feng L."/>
        </authorList>
    </citation>
    <scope>NUCLEOTIDE SEQUENCE</scope>
    <source>
        <strain evidence="6">BgluceraseaLFYP119</strain>
    </source>
</reference>
<dbReference type="PROSITE" id="PS50893">
    <property type="entry name" value="ABC_TRANSPORTER_2"/>
    <property type="match status" value="2"/>
</dbReference>
<organism evidence="6">
    <name type="scientific">Blautia glucerasea</name>
    <dbReference type="NCBI Taxonomy" id="536633"/>
    <lineage>
        <taxon>Bacteria</taxon>
        <taxon>Bacillati</taxon>
        <taxon>Bacillota</taxon>
        <taxon>Clostridia</taxon>
        <taxon>Lachnospirales</taxon>
        <taxon>Lachnospiraceae</taxon>
        <taxon>Blautia</taxon>
    </lineage>
</organism>
<dbReference type="PANTHER" id="PTHR43790">
    <property type="entry name" value="CARBOHYDRATE TRANSPORT ATP-BINDING PROTEIN MG119-RELATED"/>
    <property type="match status" value="1"/>
</dbReference>
<keyword evidence="2" id="KW-0677">Repeat</keyword>
<evidence type="ECO:0000256" key="1">
    <source>
        <dbReference type="ARBA" id="ARBA00022448"/>
    </source>
</evidence>
<dbReference type="SUPFAM" id="SSF52540">
    <property type="entry name" value="P-loop containing nucleoside triphosphate hydrolases"/>
    <property type="match status" value="2"/>
</dbReference>
<dbReference type="GO" id="GO:0016887">
    <property type="term" value="F:ATP hydrolysis activity"/>
    <property type="evidence" value="ECO:0007669"/>
    <property type="project" value="InterPro"/>
</dbReference>
<evidence type="ECO:0000313" key="6">
    <source>
        <dbReference type="EMBL" id="VYT13875.1"/>
    </source>
</evidence>
<dbReference type="InterPro" id="IPR027417">
    <property type="entry name" value="P-loop_NTPase"/>
</dbReference>